<organism evidence="3 4">
    <name type="scientific">Actinobaculum suis</name>
    <dbReference type="NCBI Taxonomy" id="1657"/>
    <lineage>
        <taxon>Bacteria</taxon>
        <taxon>Bacillati</taxon>
        <taxon>Actinomycetota</taxon>
        <taxon>Actinomycetes</taxon>
        <taxon>Actinomycetales</taxon>
        <taxon>Actinomycetaceae</taxon>
        <taxon>Actinobaculum</taxon>
    </lineage>
</organism>
<dbReference type="SUPFAM" id="SSF47090">
    <property type="entry name" value="PGBD-like"/>
    <property type="match status" value="1"/>
</dbReference>
<dbReference type="Proteomes" id="UP000182744">
    <property type="component" value="Unassembled WGS sequence"/>
</dbReference>
<reference evidence="4" key="1">
    <citation type="submission" date="2016-10" db="EMBL/GenBank/DDBJ databases">
        <authorList>
            <person name="Varghese N."/>
        </authorList>
    </citation>
    <scope>NUCLEOTIDE SEQUENCE [LARGE SCALE GENOMIC DNA]</scope>
    <source>
        <strain evidence="4">DSM 20639</strain>
    </source>
</reference>
<dbReference type="RefSeq" id="WP_074661611.1">
    <property type="nucleotide sequence ID" value="NZ_FNAU01000004.1"/>
</dbReference>
<proteinExistence type="predicted"/>
<dbReference type="Pfam" id="PF01471">
    <property type="entry name" value="PG_binding_1"/>
    <property type="match status" value="1"/>
</dbReference>
<gene>
    <name evidence="2" type="ORF">R6G71_06075</name>
    <name evidence="3" type="ORF">SAMN05421878_10475</name>
</gene>
<sequence>MKRKIAGILIILVLVAGGAYWAGATLSRKTFTPEPSSTPALVKVSEQTVGRTLDLAASIESQLAPVAANQLAGVITWVSDAREFGQGDPVYAVAGVPVRVVSGDTPFYRELAPGTRGSDVHQLTQLLTDLGYLRRADSEFGPVTEKAVKAWQKSQGREETGTIQLGELVAIPSIPTTLVLDRKIAKPGLDLQGGENIISATTGDPNVYLMVSEQQRNLIPAGAAVTLQNGEQKWRVAISDMNQRTEDGFYKISLKGEDGGPACGAECEGLGGGEGVSLPAAVEVIPAVTGPAVPRAAIMTNAKGESYVVDEAGNHIAITMKGAAEGIAVVEGVEPGTTIRVFGEAGA</sequence>
<evidence type="ECO:0000313" key="3">
    <source>
        <dbReference type="EMBL" id="SDE23640.1"/>
    </source>
</evidence>
<evidence type="ECO:0000313" key="2">
    <source>
        <dbReference type="EMBL" id="MDY5153614.1"/>
    </source>
</evidence>
<evidence type="ECO:0000313" key="4">
    <source>
        <dbReference type="Proteomes" id="UP000182744"/>
    </source>
</evidence>
<dbReference type="EMBL" id="FNAU01000004">
    <property type="protein sequence ID" value="SDE23640.1"/>
    <property type="molecule type" value="Genomic_DNA"/>
</dbReference>
<protein>
    <submittedName>
        <fullName evidence="2">Peptidoglycan-binding domain-containing protein</fullName>
    </submittedName>
    <submittedName>
        <fullName evidence="3">Putative peptidoglycan binding domain-containing protein</fullName>
    </submittedName>
</protein>
<dbReference type="InterPro" id="IPR036366">
    <property type="entry name" value="PGBDSf"/>
</dbReference>
<feature type="domain" description="Peptidoglycan binding-like" evidence="1">
    <location>
        <begin position="116"/>
        <end position="161"/>
    </location>
</feature>
<evidence type="ECO:0000259" key="1">
    <source>
        <dbReference type="Pfam" id="PF01471"/>
    </source>
</evidence>
<keyword evidence="4" id="KW-1185">Reference proteome</keyword>
<dbReference type="Gene3D" id="1.10.101.10">
    <property type="entry name" value="PGBD-like superfamily/PGBD"/>
    <property type="match status" value="1"/>
</dbReference>
<dbReference type="InterPro" id="IPR002477">
    <property type="entry name" value="Peptidoglycan-bd-like"/>
</dbReference>
<dbReference type="EMBL" id="JAWNFU010000003">
    <property type="protein sequence ID" value="MDY5153614.1"/>
    <property type="molecule type" value="Genomic_DNA"/>
</dbReference>
<dbReference type="AlphaFoldDB" id="A0A1G7B9Z6"/>
<accession>A0A1G7B9Z6</accession>
<name>A0A1G7B9Z6_9ACTO</name>
<reference evidence="2" key="3">
    <citation type="submission" date="2023-10" db="EMBL/GenBank/DDBJ databases">
        <title>Whole Genome based description of the genera Actinobaculum and Actinotignum reveals a complex phylogenetic relationship within the species included in the genus Actinotignum.</title>
        <authorList>
            <person name="Jensen C.S."/>
            <person name="Dargis R."/>
            <person name="Kemp M."/>
            <person name="Christensen J.J."/>
        </authorList>
    </citation>
    <scope>NUCLEOTIDE SEQUENCE</scope>
    <source>
        <strain evidence="2">Actinobaculum_suis_CCUG19206T</strain>
    </source>
</reference>
<dbReference type="InterPro" id="IPR036365">
    <property type="entry name" value="PGBD-like_sf"/>
</dbReference>
<dbReference type="Proteomes" id="UP001273799">
    <property type="component" value="Unassembled WGS sequence"/>
</dbReference>
<reference evidence="3" key="2">
    <citation type="submission" date="2016-10" db="EMBL/GenBank/DDBJ databases">
        <authorList>
            <person name="de Groot N.N."/>
        </authorList>
    </citation>
    <scope>NUCLEOTIDE SEQUENCE [LARGE SCALE GENOMIC DNA]</scope>
    <source>
        <strain evidence="3">DSM 20639</strain>
    </source>
</reference>